<accession>J3MRV2</accession>
<reference evidence="1" key="1">
    <citation type="journal article" date="2013" name="Nat. Commun.">
        <title>Whole-genome sequencing of Oryza brachyantha reveals mechanisms underlying Oryza genome evolution.</title>
        <authorList>
            <person name="Chen J."/>
            <person name="Huang Q."/>
            <person name="Gao D."/>
            <person name="Wang J."/>
            <person name="Lang Y."/>
            <person name="Liu T."/>
            <person name="Li B."/>
            <person name="Bai Z."/>
            <person name="Luis Goicoechea J."/>
            <person name="Liang C."/>
            <person name="Chen C."/>
            <person name="Zhang W."/>
            <person name="Sun S."/>
            <person name="Liao Y."/>
            <person name="Zhang X."/>
            <person name="Yang L."/>
            <person name="Song C."/>
            <person name="Wang M."/>
            <person name="Shi J."/>
            <person name="Liu G."/>
            <person name="Liu J."/>
            <person name="Zhou H."/>
            <person name="Zhou W."/>
            <person name="Yu Q."/>
            <person name="An N."/>
            <person name="Chen Y."/>
            <person name="Cai Q."/>
            <person name="Wang B."/>
            <person name="Liu B."/>
            <person name="Min J."/>
            <person name="Huang Y."/>
            <person name="Wu H."/>
            <person name="Li Z."/>
            <person name="Zhang Y."/>
            <person name="Yin Y."/>
            <person name="Song W."/>
            <person name="Jiang J."/>
            <person name="Jackson S.A."/>
            <person name="Wing R.A."/>
            <person name="Wang J."/>
            <person name="Chen M."/>
        </authorList>
    </citation>
    <scope>NUCLEOTIDE SEQUENCE [LARGE SCALE GENOMIC DNA]</scope>
    <source>
        <strain evidence="1">cv. IRGC 101232</strain>
    </source>
</reference>
<dbReference type="HOGENOM" id="CLU_198563_0_0_1"/>
<evidence type="ECO:0000313" key="1">
    <source>
        <dbReference type="EnsemblPlants" id="OB08G18310.1"/>
    </source>
</evidence>
<dbReference type="AlphaFoldDB" id="J3MRV2"/>
<dbReference type="Gramene" id="OB08G18310.1">
    <property type="protein sequence ID" value="OB08G18310.1"/>
    <property type="gene ID" value="OB08G18310"/>
</dbReference>
<proteinExistence type="predicted"/>
<protein>
    <submittedName>
        <fullName evidence="1">Uncharacterized protein</fullName>
    </submittedName>
</protein>
<dbReference type="Proteomes" id="UP000006038">
    <property type="component" value="Chromosome 8"/>
</dbReference>
<reference evidence="1" key="2">
    <citation type="submission" date="2013-04" db="UniProtKB">
        <authorList>
            <consortium name="EnsemblPlants"/>
        </authorList>
    </citation>
    <scope>IDENTIFICATION</scope>
</reference>
<keyword evidence="2" id="KW-1185">Reference proteome</keyword>
<dbReference type="EnsemblPlants" id="OB08G18310.1">
    <property type="protein sequence ID" value="OB08G18310.1"/>
    <property type="gene ID" value="OB08G18310"/>
</dbReference>
<name>J3MRV2_ORYBR</name>
<dbReference type="OMA" id="VNPPATH"/>
<sequence length="79" mass="9466">MEINLVNPPATHGDYIQWWKDTRLQVTKEARRKFDGIVVYAAWEIWLHHNVRIFDNNCNNSPRQTADKVFQHLQEFNLS</sequence>
<evidence type="ECO:0000313" key="2">
    <source>
        <dbReference type="Proteomes" id="UP000006038"/>
    </source>
</evidence>
<organism evidence="1">
    <name type="scientific">Oryza brachyantha</name>
    <name type="common">malo sina</name>
    <dbReference type="NCBI Taxonomy" id="4533"/>
    <lineage>
        <taxon>Eukaryota</taxon>
        <taxon>Viridiplantae</taxon>
        <taxon>Streptophyta</taxon>
        <taxon>Embryophyta</taxon>
        <taxon>Tracheophyta</taxon>
        <taxon>Spermatophyta</taxon>
        <taxon>Magnoliopsida</taxon>
        <taxon>Liliopsida</taxon>
        <taxon>Poales</taxon>
        <taxon>Poaceae</taxon>
        <taxon>BOP clade</taxon>
        <taxon>Oryzoideae</taxon>
        <taxon>Oryzeae</taxon>
        <taxon>Oryzinae</taxon>
        <taxon>Oryza</taxon>
    </lineage>
</organism>